<dbReference type="PANTHER" id="PTHR13361:SF1">
    <property type="entry name" value="WW DOMAIN-BINDING PROTEIN 11"/>
    <property type="match status" value="1"/>
</dbReference>
<feature type="compositionally biased region" description="Basic and acidic residues" evidence="1">
    <location>
        <begin position="1121"/>
        <end position="1130"/>
    </location>
</feature>
<dbReference type="RefSeq" id="WP_125754104.1">
    <property type="nucleotide sequence ID" value="NZ_JBHTON010000049.1"/>
</dbReference>
<dbReference type="Proteomes" id="UP001597252">
    <property type="component" value="Unassembled WGS sequence"/>
</dbReference>
<dbReference type="EMBL" id="JBHTON010000049">
    <property type="protein sequence ID" value="MFD1485915.1"/>
    <property type="molecule type" value="Genomic_DNA"/>
</dbReference>
<protein>
    <submittedName>
        <fullName evidence="4">WxL domain-containing protein</fullName>
    </submittedName>
</protein>
<dbReference type="InterPro" id="IPR027994">
    <property type="entry name" value="WxL_dom"/>
</dbReference>
<name>A0ABW4E7S5_9LACO</name>
<evidence type="ECO:0000313" key="5">
    <source>
        <dbReference type="Proteomes" id="UP001597252"/>
    </source>
</evidence>
<proteinExistence type="predicted"/>
<feature type="region of interest" description="Disordered" evidence="1">
    <location>
        <begin position="1113"/>
        <end position="1140"/>
    </location>
</feature>
<feature type="signal peptide" evidence="2">
    <location>
        <begin position="1"/>
        <end position="28"/>
    </location>
</feature>
<keyword evidence="2" id="KW-0732">Signal</keyword>
<accession>A0ABW4E7S5</accession>
<evidence type="ECO:0000259" key="3">
    <source>
        <dbReference type="Pfam" id="PF13731"/>
    </source>
</evidence>
<comment type="caution">
    <text evidence="4">The sequence shown here is derived from an EMBL/GenBank/DDBJ whole genome shotgun (WGS) entry which is preliminary data.</text>
</comment>
<reference evidence="5" key="1">
    <citation type="journal article" date="2019" name="Int. J. Syst. Evol. Microbiol.">
        <title>The Global Catalogue of Microorganisms (GCM) 10K type strain sequencing project: providing services to taxonomists for standard genome sequencing and annotation.</title>
        <authorList>
            <consortium name="The Broad Institute Genomics Platform"/>
            <consortium name="The Broad Institute Genome Sequencing Center for Infectious Disease"/>
            <person name="Wu L."/>
            <person name="Ma J."/>
        </authorList>
    </citation>
    <scope>NUCLEOTIDE SEQUENCE [LARGE SCALE GENOMIC DNA]</scope>
    <source>
        <strain evidence="5">CCM 8903</strain>
    </source>
</reference>
<evidence type="ECO:0000256" key="2">
    <source>
        <dbReference type="SAM" id="SignalP"/>
    </source>
</evidence>
<sequence length="1317" mass="135802">MKRLAALFATLVVLIQPLVATGTTFVHAASTIPTSQAFKLRTQANQETTTLAPGQTTLALRFIANMPKTTVPQVAQAASASSGATTPTNTQAKETMVYDLPQGLGYNYDPQQPGVTVDVNRRQLIIDLAQYHGAMGINLTVSPTAITKPLKLIGKHDVNGQTVARTTPFTIQPVPAAQAATSSSTASSSSSAAAASASSSPAQQAQAAAKAKQAAAKAKAATAATKAAAPGATVPVNPAFALAMGGQKTALITSKMKTVDITFTYQRPKADGTMAMPSPTDTQAQTILAAAAAASAKAVQADPALTAPDALLANTAPTPTTQAVAAPVAPTTAVSTTPSASKNLMQLSLPHGLSLAASSSQAAALVNGKVQIDLDQLADTPVTLKLAVDFNSLASKSNISAQHLVSGVAIDKAADLPVLKVALRGEPLTNSADNYFDVSTVPGANVFNVSDDASWVQAWQQASASTTPCVINVTGDFTPTSAVSYTGTSTVVVNGNKHTLTNPQTITANAGKVIMQNLTIANGGTGKFLTGSGALQAVLHNFSYSGGQYLFAAPAAGLILSGKDTLHFTANPDTTTAAFVQTKTLNFAADAAVNINRDVNGRPIFQSADAASAVTSADSVVINYDAGAATGTGTAALFWDFVTYTFSQSTTVTAKVGGNTTDATLVQWKGSDGKAFTGGSWKINIDEAAVQPRADLKIQSTVYNANVPLIGIFVVNCNPNDIPFQYPPTAQGLQFKNVHVQATITHGVQNSALMAAPVMQRSTSGTSGTNYFNIINSSLIVDTDAAYTAVGLFSLGVQVNQSYIDVQTTSQTGGDMISAYYLPVNSSSGAGQIFTKSSPAQLAGGIKILAGGSIAEWERGNTTATPSYSSAAPSPFSQSVLYTGSGPQYNWQFNGLDTSPAGMVGYTGGSNTRRLVISATGGLDVALNPVTTHATKLTGTTLPNAYVRLSLDNTVLGSSLTIPSTDMVRDAPATWTSGFTVKAGADGKFSFDVPAGTTLTAGQTVTAFAVNGYAEGTGTTKVTAPVDHTPPTADPKTVTINAGQPTPVMSAFLDNIKDDVSPADKIQIKWATTNTDTLENLAKAAGEHDVYLTLTDEAGNVSAPIKAKLVVNNYGPTTPKDPNDPTKDAPDYENGDGNVANNTGDLRLDYVPSFHFGTVGYSYAAKTYNALQAKGFNGTDILDWMQVSDDRADTGASPTSAGYTLKAQLTSDHDAGTEAFLPGMQLLLPQATKVRSTTIGSGTVDINTDSSLATTNAATLSLDGAQQTLMTTAGLRGTTTAGWDSTKVKMDTPMGRKSLNKKYQATIKWSLQAVPGN</sequence>
<dbReference type="Pfam" id="PF13731">
    <property type="entry name" value="WxL"/>
    <property type="match status" value="1"/>
</dbReference>
<feature type="chain" id="PRO_5047462592" evidence="2">
    <location>
        <begin position="29"/>
        <end position="1317"/>
    </location>
</feature>
<dbReference type="PANTHER" id="PTHR13361">
    <property type="entry name" value="WW DOMAIN-BINDING PROTEIN 11"/>
    <property type="match status" value="1"/>
</dbReference>
<keyword evidence="5" id="KW-1185">Reference proteome</keyword>
<feature type="domain" description="WxL" evidence="3">
    <location>
        <begin position="1112"/>
        <end position="1315"/>
    </location>
</feature>
<evidence type="ECO:0000313" key="4">
    <source>
        <dbReference type="EMBL" id="MFD1485915.1"/>
    </source>
</evidence>
<organism evidence="4 5">
    <name type="scientific">Lacticaseibacillus baoqingensis</name>
    <dbReference type="NCBI Taxonomy" id="2486013"/>
    <lineage>
        <taxon>Bacteria</taxon>
        <taxon>Bacillati</taxon>
        <taxon>Bacillota</taxon>
        <taxon>Bacilli</taxon>
        <taxon>Lactobacillales</taxon>
        <taxon>Lactobacillaceae</taxon>
        <taxon>Lacticaseibacillus</taxon>
    </lineage>
</organism>
<evidence type="ECO:0000256" key="1">
    <source>
        <dbReference type="SAM" id="MobiDB-lite"/>
    </source>
</evidence>
<gene>
    <name evidence="4" type="ORF">ACFQ5J_11820</name>
</gene>